<organism evidence="1 2">
    <name type="scientific">Datura stramonium</name>
    <name type="common">Jimsonweed</name>
    <name type="synonym">Common thornapple</name>
    <dbReference type="NCBI Taxonomy" id="4076"/>
    <lineage>
        <taxon>Eukaryota</taxon>
        <taxon>Viridiplantae</taxon>
        <taxon>Streptophyta</taxon>
        <taxon>Embryophyta</taxon>
        <taxon>Tracheophyta</taxon>
        <taxon>Spermatophyta</taxon>
        <taxon>Magnoliopsida</taxon>
        <taxon>eudicotyledons</taxon>
        <taxon>Gunneridae</taxon>
        <taxon>Pentapetalae</taxon>
        <taxon>asterids</taxon>
        <taxon>lamiids</taxon>
        <taxon>Solanales</taxon>
        <taxon>Solanaceae</taxon>
        <taxon>Solanoideae</taxon>
        <taxon>Datureae</taxon>
        <taxon>Datura</taxon>
    </lineage>
</organism>
<evidence type="ECO:0000313" key="2">
    <source>
        <dbReference type="Proteomes" id="UP000823775"/>
    </source>
</evidence>
<accession>A0ABS8S1K0</accession>
<reference evidence="1 2" key="1">
    <citation type="journal article" date="2021" name="BMC Genomics">
        <title>Datura genome reveals duplications of psychoactive alkaloid biosynthetic genes and high mutation rate following tissue culture.</title>
        <authorList>
            <person name="Rajewski A."/>
            <person name="Carter-House D."/>
            <person name="Stajich J."/>
            <person name="Litt A."/>
        </authorList>
    </citation>
    <scope>NUCLEOTIDE SEQUENCE [LARGE SCALE GENOMIC DNA]</scope>
    <source>
        <strain evidence="1">AR-01</strain>
    </source>
</reference>
<sequence>MSSSLQVVRDRRTGAVLFLRKSCPPFKSDPPLEFPVINLSIHEFPKLLSTIEKVSEKKKNLPPTDNNFLNSGFTSDYDEGVLFDFKNDYGIQLEAVQILDKYSSSYKELSDEVYKLSCQEGYHQ</sequence>
<dbReference type="Proteomes" id="UP000823775">
    <property type="component" value="Unassembled WGS sequence"/>
</dbReference>
<keyword evidence="2" id="KW-1185">Reference proteome</keyword>
<name>A0ABS8S1K0_DATST</name>
<comment type="caution">
    <text evidence="1">The sequence shown here is derived from an EMBL/GenBank/DDBJ whole genome shotgun (WGS) entry which is preliminary data.</text>
</comment>
<gene>
    <name evidence="1" type="ORF">HAX54_019039</name>
</gene>
<protein>
    <submittedName>
        <fullName evidence="1">Uncharacterized protein</fullName>
    </submittedName>
</protein>
<proteinExistence type="predicted"/>
<evidence type="ECO:0000313" key="1">
    <source>
        <dbReference type="EMBL" id="MCD7452980.1"/>
    </source>
</evidence>
<dbReference type="EMBL" id="JACEIK010000231">
    <property type="protein sequence ID" value="MCD7452980.1"/>
    <property type="molecule type" value="Genomic_DNA"/>
</dbReference>